<evidence type="ECO:0000256" key="6">
    <source>
        <dbReference type="SAM" id="MobiDB-lite"/>
    </source>
</evidence>
<dbReference type="Pfam" id="PF00482">
    <property type="entry name" value="T2SSF"/>
    <property type="match status" value="1"/>
</dbReference>
<dbReference type="InterPro" id="IPR018076">
    <property type="entry name" value="T2SS_GspF_dom"/>
</dbReference>
<evidence type="ECO:0000313" key="10">
    <source>
        <dbReference type="Proteomes" id="UP000002785"/>
    </source>
</evidence>
<evidence type="ECO:0000256" key="3">
    <source>
        <dbReference type="ARBA" id="ARBA00022692"/>
    </source>
</evidence>
<dbReference type="eggNOG" id="COG2064">
    <property type="taxonomic scope" value="Bacteria"/>
</dbReference>
<name>B5HVH4_STRX2</name>
<evidence type="ECO:0000256" key="7">
    <source>
        <dbReference type="SAM" id="Phobius"/>
    </source>
</evidence>
<evidence type="ECO:0000256" key="1">
    <source>
        <dbReference type="ARBA" id="ARBA00004651"/>
    </source>
</evidence>
<feature type="transmembrane region" description="Helical" evidence="7">
    <location>
        <begin position="123"/>
        <end position="154"/>
    </location>
</feature>
<feature type="compositionally biased region" description="Basic and acidic residues" evidence="6">
    <location>
        <begin position="43"/>
        <end position="55"/>
    </location>
</feature>
<accession>B5HVH4</accession>
<dbReference type="EMBL" id="CM000951">
    <property type="protein sequence ID" value="EDY56829.1"/>
    <property type="molecule type" value="Genomic_DNA"/>
</dbReference>
<keyword evidence="10" id="KW-1185">Reference proteome</keyword>
<reference evidence="9" key="1">
    <citation type="submission" date="2009-10" db="EMBL/GenBank/DDBJ databases">
        <title>The genome sequence of Streptomyces sviceus strain ATCC 29083.</title>
        <authorList>
            <consortium name="The Broad Institute Genome Sequencing Platform"/>
            <consortium name="Broad Institute Microbial Sequencing Center"/>
            <person name="Fischbach M."/>
            <person name="Godfrey P."/>
            <person name="Ward D."/>
            <person name="Young S."/>
            <person name="Zeng Q."/>
            <person name="Koehrsen M."/>
            <person name="Alvarado L."/>
            <person name="Berlin A.M."/>
            <person name="Bochicchio J."/>
            <person name="Borenstein D."/>
            <person name="Chapman S.B."/>
            <person name="Chen Z."/>
            <person name="Engels R."/>
            <person name="Freedman E."/>
            <person name="Gellesch M."/>
            <person name="Goldberg J."/>
            <person name="Griggs A."/>
            <person name="Gujja S."/>
            <person name="Heilman E.R."/>
            <person name="Heiman D.I."/>
            <person name="Hepburn T.A."/>
            <person name="Howarth C."/>
            <person name="Jen D."/>
            <person name="Larson L."/>
            <person name="Lewis B."/>
            <person name="Mehta T."/>
            <person name="Park D."/>
            <person name="Pearson M."/>
            <person name="Richards J."/>
            <person name="Roberts A."/>
            <person name="Saif S."/>
            <person name="Shea T.D."/>
            <person name="Shenoy N."/>
            <person name="Sisk P."/>
            <person name="Stolte C."/>
            <person name="Sykes S.N."/>
            <person name="Thomson T."/>
            <person name="Walk T."/>
            <person name="White J."/>
            <person name="Yandava C."/>
            <person name="Straight P."/>
            <person name="Clardy J."/>
            <person name="Hung D."/>
            <person name="Kolter R."/>
            <person name="Mekalanos J."/>
            <person name="Walker S."/>
            <person name="Walsh C.T."/>
            <person name="Wieland-Brown L.C."/>
            <person name="Haas B."/>
            <person name="Nusbaum C."/>
            <person name="Birren B."/>
        </authorList>
    </citation>
    <scope>NUCLEOTIDE SEQUENCE [LARGE SCALE GENOMIC DNA]</scope>
    <source>
        <strain evidence="9">ATCC 29083</strain>
    </source>
</reference>
<feature type="compositionally biased region" description="Low complexity" evidence="6">
    <location>
        <begin position="1"/>
        <end position="14"/>
    </location>
</feature>
<dbReference type="GO" id="GO:0005886">
    <property type="term" value="C:plasma membrane"/>
    <property type="evidence" value="ECO:0007669"/>
    <property type="project" value="UniProtKB-SubCell"/>
</dbReference>
<keyword evidence="2" id="KW-1003">Cell membrane</keyword>
<gene>
    <name evidence="9" type="ORF">SSEG_09183</name>
</gene>
<comment type="subcellular location">
    <subcellularLocation>
        <location evidence="1">Cell membrane</location>
        <topology evidence="1">Multi-pass membrane protein</topology>
    </subcellularLocation>
</comment>
<evidence type="ECO:0000259" key="8">
    <source>
        <dbReference type="Pfam" id="PF00482"/>
    </source>
</evidence>
<feature type="domain" description="Type II secretion system protein GspF" evidence="8">
    <location>
        <begin position="182"/>
        <end position="304"/>
    </location>
</feature>
<dbReference type="PANTHER" id="PTHR35007:SF3">
    <property type="entry name" value="POSSIBLE CONSERVED ALANINE RICH MEMBRANE PROTEIN"/>
    <property type="match status" value="1"/>
</dbReference>
<evidence type="ECO:0000313" key="9">
    <source>
        <dbReference type="EMBL" id="EDY56829.1"/>
    </source>
</evidence>
<keyword evidence="5 7" id="KW-0472">Membrane</keyword>
<evidence type="ECO:0000256" key="4">
    <source>
        <dbReference type="ARBA" id="ARBA00022989"/>
    </source>
</evidence>
<sequence>MDARRAAGAGAGPRCRPRRRPPARPSAHRERAGLSAGRRPAGGRRDVVGDADRTGSRGGMSAEFVHRLGAVLGTASALAWLARWAVAVRRERRMRRRLGELLAASEARGEGPRFEGREFARRWLPVLGVGCAGWVLVGGVAGAVVGLVVAVGLWRWRLRQRAGVGAEEADAGEAARQLPLAADLLAACIAAGAGPVIAAQAVGEALGGPVGEGLARGAAEVRLGGEPDEAWRRLASTPGAGALARLLERADVTGLPAAGPVGGLAADARADWGRAATARARKAAVLVTAPVGLCFLPAFIAVGVLPIVIGLAGGVLGGGGR</sequence>
<dbReference type="HOGENOM" id="CLU_064089_0_0_11"/>
<dbReference type="PANTHER" id="PTHR35007">
    <property type="entry name" value="INTEGRAL MEMBRANE PROTEIN-RELATED"/>
    <property type="match status" value="1"/>
</dbReference>
<feature type="region of interest" description="Disordered" evidence="6">
    <location>
        <begin position="1"/>
        <end position="57"/>
    </location>
</feature>
<organism evidence="9 10">
    <name type="scientific">Streptomyces sviceus (strain ATCC 29083 / DSM 924 / JCM 4929 / NBRC 13980 / NCIMB 11184 / NRRL 5439 / UC 5370)</name>
    <dbReference type="NCBI Taxonomy" id="463191"/>
    <lineage>
        <taxon>Bacteria</taxon>
        <taxon>Bacillati</taxon>
        <taxon>Actinomycetota</taxon>
        <taxon>Actinomycetes</taxon>
        <taxon>Kitasatosporales</taxon>
        <taxon>Streptomycetaceae</taxon>
        <taxon>Streptomyces</taxon>
    </lineage>
</organism>
<feature type="transmembrane region" description="Helical" evidence="7">
    <location>
        <begin position="64"/>
        <end position="86"/>
    </location>
</feature>
<proteinExistence type="predicted"/>
<dbReference type="AlphaFoldDB" id="B5HVH4"/>
<evidence type="ECO:0000256" key="5">
    <source>
        <dbReference type="ARBA" id="ARBA00023136"/>
    </source>
</evidence>
<keyword evidence="4 7" id="KW-1133">Transmembrane helix</keyword>
<dbReference type="Proteomes" id="UP000002785">
    <property type="component" value="Chromosome"/>
</dbReference>
<keyword evidence="3 7" id="KW-0812">Transmembrane</keyword>
<evidence type="ECO:0000256" key="2">
    <source>
        <dbReference type="ARBA" id="ARBA00022475"/>
    </source>
</evidence>
<protein>
    <recommendedName>
        <fullName evidence="8">Type II secretion system protein GspF domain-containing protein</fullName>
    </recommendedName>
</protein>